<evidence type="ECO:0000256" key="3">
    <source>
        <dbReference type="ARBA" id="ARBA00023125"/>
    </source>
</evidence>
<dbReference type="Proteomes" id="UP000552709">
    <property type="component" value="Unassembled WGS sequence"/>
</dbReference>
<comment type="similarity">
    <text evidence="1">Belongs to the type-I restriction system S methylase family.</text>
</comment>
<dbReference type="GO" id="GO:0003677">
    <property type="term" value="F:DNA binding"/>
    <property type="evidence" value="ECO:0007669"/>
    <property type="project" value="UniProtKB-KW"/>
</dbReference>
<dbReference type="GO" id="GO:0009035">
    <property type="term" value="F:type I site-specific deoxyribonuclease activity"/>
    <property type="evidence" value="ECO:0007669"/>
    <property type="project" value="UniProtKB-EC"/>
</dbReference>
<dbReference type="PANTHER" id="PTHR43140">
    <property type="entry name" value="TYPE-1 RESTRICTION ENZYME ECOKI SPECIFICITY PROTEIN"/>
    <property type="match status" value="1"/>
</dbReference>
<dbReference type="CDD" id="cd17248">
    <property type="entry name" value="RMtype1_S_AmiI-TRD2-CR2_like"/>
    <property type="match status" value="1"/>
</dbReference>
<dbReference type="AlphaFoldDB" id="A0A7W8NHI9"/>
<dbReference type="InterPro" id="IPR000055">
    <property type="entry name" value="Restrct_endonuc_typeI_TRD"/>
</dbReference>
<dbReference type="PANTHER" id="PTHR43140:SF1">
    <property type="entry name" value="TYPE I RESTRICTION ENZYME ECOKI SPECIFICITY SUBUNIT"/>
    <property type="match status" value="1"/>
</dbReference>
<evidence type="ECO:0000256" key="1">
    <source>
        <dbReference type="ARBA" id="ARBA00010923"/>
    </source>
</evidence>
<feature type="domain" description="Type I restriction modification DNA specificity" evidence="4">
    <location>
        <begin position="81"/>
        <end position="184"/>
    </location>
</feature>
<keyword evidence="6" id="KW-1185">Reference proteome</keyword>
<dbReference type="EMBL" id="JACHFL010000013">
    <property type="protein sequence ID" value="MBB5364843.1"/>
    <property type="molecule type" value="Genomic_DNA"/>
</dbReference>
<dbReference type="InterPro" id="IPR051212">
    <property type="entry name" value="Type-I_RE_S_subunit"/>
</dbReference>
<proteinExistence type="inferred from homology"/>
<evidence type="ECO:0000313" key="5">
    <source>
        <dbReference type="EMBL" id="MBB5364843.1"/>
    </source>
</evidence>
<dbReference type="Pfam" id="PF01420">
    <property type="entry name" value="Methylase_S"/>
    <property type="match status" value="2"/>
</dbReference>
<comment type="caution">
    <text evidence="5">The sequence shown here is derived from an EMBL/GenBank/DDBJ whole genome shotgun (WGS) entry which is preliminary data.</text>
</comment>
<dbReference type="EC" id="3.1.21.3" evidence="5"/>
<evidence type="ECO:0000256" key="2">
    <source>
        <dbReference type="ARBA" id="ARBA00022747"/>
    </source>
</evidence>
<dbReference type="InterPro" id="IPR044946">
    <property type="entry name" value="Restrct_endonuc_typeI_TRD_sf"/>
</dbReference>
<name>A0A7W8NHI9_9DEIO</name>
<dbReference type="RefSeq" id="WP_184135799.1">
    <property type="nucleotide sequence ID" value="NZ_JACHFL010000013.1"/>
</dbReference>
<accession>A0A7W8NHI9</accession>
<dbReference type="Gene3D" id="3.90.220.20">
    <property type="entry name" value="DNA methylase specificity domains"/>
    <property type="match status" value="2"/>
</dbReference>
<evidence type="ECO:0000313" key="6">
    <source>
        <dbReference type="Proteomes" id="UP000552709"/>
    </source>
</evidence>
<protein>
    <submittedName>
        <fullName evidence="5">Type I restriction enzyme S subunit</fullName>
        <ecNumber evidence="5">3.1.21.3</ecNumber>
    </submittedName>
</protein>
<organism evidence="5 6">
    <name type="scientific">Deinococcus humi</name>
    <dbReference type="NCBI Taxonomy" id="662880"/>
    <lineage>
        <taxon>Bacteria</taxon>
        <taxon>Thermotogati</taxon>
        <taxon>Deinococcota</taxon>
        <taxon>Deinococci</taxon>
        <taxon>Deinococcales</taxon>
        <taxon>Deinococcaceae</taxon>
        <taxon>Deinococcus</taxon>
    </lineage>
</organism>
<sequence length="442" mass="49081">MTATEAARARLRPYPAYQDSSVPWIGEIPVGWEAKRLKHVARAVTARTETRPPELRYLGLEHLESGTGKLNDLPEPAQVESMVALFETGDVLFGKLRPYLAKVHLAEGAGCSSTELIAFRPDPGLDARFLKFWLLSPGHIDAANMLTFGSKMPRVSPEQLGNLPLAYPPLAEQHAIAAFLDHETSRIDDLLREQAGLLEDLALRRTVLVFQVATKGLGAPRLTDSGALWAGQVPEHWEFITLRSVARLESGHTPSRSKLEYWVDCTVPWVSLSDVRRFRDGRLKYIEDTEEKISELGMANSAARLLPSGTVILSRTASVGFSAILGTDMATTQDFANWVCGPRLLPEYLLYLLRSMKHEFARLMMGSTHQTIYMPDIRELQVPLPPLDEQRVIIDHLDTQLAQIDALTGEVRASMALMRQHRAALITAAVTGKIDVRNQVAP</sequence>
<reference evidence="5 6" key="1">
    <citation type="submission" date="2020-08" db="EMBL/GenBank/DDBJ databases">
        <title>Genomic Encyclopedia of Type Strains, Phase IV (KMG-IV): sequencing the most valuable type-strain genomes for metagenomic binning, comparative biology and taxonomic classification.</title>
        <authorList>
            <person name="Goeker M."/>
        </authorList>
    </citation>
    <scope>NUCLEOTIDE SEQUENCE [LARGE SCALE GENOMIC DNA]</scope>
    <source>
        <strain evidence="5 6">DSM 27939</strain>
    </source>
</reference>
<gene>
    <name evidence="5" type="ORF">HNQ08_003956</name>
</gene>
<keyword evidence="2" id="KW-0680">Restriction system</keyword>
<dbReference type="GO" id="GO:0009307">
    <property type="term" value="P:DNA restriction-modification system"/>
    <property type="evidence" value="ECO:0007669"/>
    <property type="project" value="UniProtKB-KW"/>
</dbReference>
<evidence type="ECO:0000259" key="4">
    <source>
        <dbReference type="Pfam" id="PF01420"/>
    </source>
</evidence>
<keyword evidence="5" id="KW-0378">Hydrolase</keyword>
<feature type="domain" description="Type I restriction modification DNA specificity" evidence="4">
    <location>
        <begin position="234"/>
        <end position="405"/>
    </location>
</feature>
<keyword evidence="3" id="KW-0238">DNA-binding</keyword>
<dbReference type="SUPFAM" id="SSF116734">
    <property type="entry name" value="DNA methylase specificity domain"/>
    <property type="match status" value="2"/>
</dbReference>